<dbReference type="AlphaFoldDB" id="A0A1W2EA56"/>
<proteinExistence type="predicted"/>
<evidence type="ECO:0000256" key="3">
    <source>
        <dbReference type="ARBA" id="ARBA00022676"/>
    </source>
</evidence>
<dbReference type="PROSITE" id="PS00428">
    <property type="entry name" value="FTSW_RODA_SPOVE"/>
    <property type="match status" value="1"/>
</dbReference>
<name>A0A1W2EA56_9SPHI</name>
<evidence type="ECO:0000256" key="9">
    <source>
        <dbReference type="ARBA" id="ARBA00023136"/>
    </source>
</evidence>
<keyword evidence="10" id="KW-0961">Cell wall biogenesis/degradation</keyword>
<dbReference type="STRING" id="151894.SAMN04488524_4622"/>
<feature type="transmembrane region" description="Helical" evidence="13">
    <location>
        <begin position="54"/>
        <end position="71"/>
    </location>
</feature>
<comment type="subcellular location">
    <subcellularLocation>
        <location evidence="1">Membrane</location>
        <topology evidence="1">Multi-pass membrane protein</topology>
    </subcellularLocation>
</comment>
<feature type="transmembrane region" description="Helical" evidence="13">
    <location>
        <begin position="145"/>
        <end position="162"/>
    </location>
</feature>
<dbReference type="EMBL" id="FWXT01000005">
    <property type="protein sequence ID" value="SMD06624.1"/>
    <property type="molecule type" value="Genomic_DNA"/>
</dbReference>
<evidence type="ECO:0000256" key="1">
    <source>
        <dbReference type="ARBA" id="ARBA00004141"/>
    </source>
</evidence>
<reference evidence="15" key="1">
    <citation type="submission" date="2017-04" db="EMBL/GenBank/DDBJ databases">
        <authorList>
            <person name="Varghese N."/>
            <person name="Submissions S."/>
        </authorList>
    </citation>
    <scope>NUCLEOTIDE SEQUENCE [LARGE SCALE GENOMIC DNA]</scope>
    <source>
        <strain evidence="15">DSM 12126</strain>
    </source>
</reference>
<evidence type="ECO:0000256" key="11">
    <source>
        <dbReference type="ARBA" id="ARBA00032370"/>
    </source>
</evidence>
<dbReference type="GO" id="GO:0032153">
    <property type="term" value="C:cell division site"/>
    <property type="evidence" value="ECO:0007669"/>
    <property type="project" value="TreeGrafter"/>
</dbReference>
<protein>
    <recommendedName>
        <fullName evidence="12">Cell wall polymerase</fullName>
    </recommendedName>
    <alternativeName>
        <fullName evidence="11">Peptidoglycan polymerase</fullName>
    </alternativeName>
</protein>
<dbReference type="GO" id="GO:0009252">
    <property type="term" value="P:peptidoglycan biosynthetic process"/>
    <property type="evidence" value="ECO:0007669"/>
    <property type="project" value="UniProtKB-KW"/>
</dbReference>
<organism evidence="14 15">
    <name type="scientific">Pedobacter africanus</name>
    <dbReference type="NCBI Taxonomy" id="151894"/>
    <lineage>
        <taxon>Bacteria</taxon>
        <taxon>Pseudomonadati</taxon>
        <taxon>Bacteroidota</taxon>
        <taxon>Sphingobacteriia</taxon>
        <taxon>Sphingobacteriales</taxon>
        <taxon>Sphingobacteriaceae</taxon>
        <taxon>Pedobacter</taxon>
    </lineage>
</organism>
<keyword evidence="7" id="KW-0573">Peptidoglycan synthesis</keyword>
<dbReference type="GO" id="GO:0008360">
    <property type="term" value="P:regulation of cell shape"/>
    <property type="evidence" value="ECO:0007669"/>
    <property type="project" value="UniProtKB-KW"/>
</dbReference>
<keyword evidence="5 13" id="KW-0812">Transmembrane</keyword>
<dbReference type="GO" id="GO:0005886">
    <property type="term" value="C:plasma membrane"/>
    <property type="evidence" value="ECO:0007669"/>
    <property type="project" value="TreeGrafter"/>
</dbReference>
<feature type="transmembrane region" description="Helical" evidence="13">
    <location>
        <begin position="392"/>
        <end position="411"/>
    </location>
</feature>
<dbReference type="InterPro" id="IPR001182">
    <property type="entry name" value="FtsW/RodA"/>
</dbReference>
<dbReference type="GO" id="GO:0015648">
    <property type="term" value="F:lipid-linked peptidoglycan transporter activity"/>
    <property type="evidence" value="ECO:0007669"/>
    <property type="project" value="TreeGrafter"/>
</dbReference>
<keyword evidence="8 13" id="KW-1133">Transmembrane helix</keyword>
<feature type="transmembrane region" description="Helical" evidence="13">
    <location>
        <begin position="78"/>
        <end position="97"/>
    </location>
</feature>
<dbReference type="PANTHER" id="PTHR30474:SF1">
    <property type="entry name" value="PEPTIDOGLYCAN GLYCOSYLTRANSFERASE MRDB"/>
    <property type="match status" value="1"/>
</dbReference>
<dbReference type="RefSeq" id="WP_084241398.1">
    <property type="nucleotide sequence ID" value="NZ_FWXT01000005.1"/>
</dbReference>
<accession>A0A1W2EA56</accession>
<feature type="transmembrane region" description="Helical" evidence="13">
    <location>
        <begin position="207"/>
        <end position="225"/>
    </location>
</feature>
<evidence type="ECO:0000313" key="14">
    <source>
        <dbReference type="EMBL" id="SMD06624.1"/>
    </source>
</evidence>
<evidence type="ECO:0000256" key="13">
    <source>
        <dbReference type="SAM" id="Phobius"/>
    </source>
</evidence>
<feature type="transmembrane region" description="Helical" evidence="13">
    <location>
        <begin position="232"/>
        <end position="253"/>
    </location>
</feature>
<evidence type="ECO:0000256" key="7">
    <source>
        <dbReference type="ARBA" id="ARBA00022984"/>
    </source>
</evidence>
<evidence type="ECO:0000256" key="12">
    <source>
        <dbReference type="ARBA" id="ARBA00033270"/>
    </source>
</evidence>
<gene>
    <name evidence="14" type="ORF">SAMN04488524_4622</name>
</gene>
<evidence type="ECO:0000256" key="10">
    <source>
        <dbReference type="ARBA" id="ARBA00023316"/>
    </source>
</evidence>
<evidence type="ECO:0000256" key="5">
    <source>
        <dbReference type="ARBA" id="ARBA00022692"/>
    </source>
</evidence>
<dbReference type="Proteomes" id="UP000192756">
    <property type="component" value="Unassembled WGS sequence"/>
</dbReference>
<keyword evidence="15" id="KW-1185">Reference proteome</keyword>
<sequence>MSNQQSNRFFFNVDWITILVYIALCTIGFVNIYATVFNPEESTTFNFASNYGKQLIFVITGLILGLSILLLDGKFFSVFSPIIYGVTMLLLLAVLVVGRNVGGNQAWIPIGSFRLQPSELAKFGTALLLARYISSYSPKLNTLKPIMMAVIIVGLPMALIMLQPDAGSMLVFLSFMFPLYREGLPGYLLVIFWGMAFLFILNLFVPPWILISAILAMGGLFIYFNKKKQQRMITIGVITIAAIGYLFIAKAIFENVLTTRQRTRIEVSLGLKTDPKGAGYNVNQSKIAIGSGQLTGRGFMEGTQTKYGYVPEQSTDFIFSTIGEEWGFVGCFTVIALYIFMLLRIINLAERQRSTFSRVYGYCVACIIFFHVFINIGMTIGIIPVIGIPLPFISYGGSSLWSFTVLLFIFLKLDSNRMGFI</sequence>
<feature type="transmembrane region" description="Helical" evidence="13">
    <location>
        <begin position="326"/>
        <end position="347"/>
    </location>
</feature>
<dbReference type="GO" id="GO:0016757">
    <property type="term" value="F:glycosyltransferase activity"/>
    <property type="evidence" value="ECO:0007669"/>
    <property type="project" value="UniProtKB-KW"/>
</dbReference>
<evidence type="ECO:0000256" key="8">
    <source>
        <dbReference type="ARBA" id="ARBA00022989"/>
    </source>
</evidence>
<dbReference type="Pfam" id="PF01098">
    <property type="entry name" value="FTSW_RODA_SPOVE"/>
    <property type="match status" value="2"/>
</dbReference>
<keyword evidence="2" id="KW-1003">Cell membrane</keyword>
<feature type="transmembrane region" description="Helical" evidence="13">
    <location>
        <begin position="12"/>
        <end position="34"/>
    </location>
</feature>
<dbReference type="GO" id="GO:0071555">
    <property type="term" value="P:cell wall organization"/>
    <property type="evidence" value="ECO:0007669"/>
    <property type="project" value="UniProtKB-KW"/>
</dbReference>
<keyword evidence="6" id="KW-0133">Cell shape</keyword>
<dbReference type="InterPro" id="IPR018365">
    <property type="entry name" value="Cell_cycle_FtsW-rel_CS"/>
</dbReference>
<keyword evidence="9 13" id="KW-0472">Membrane</keyword>
<feature type="transmembrane region" description="Helical" evidence="13">
    <location>
        <begin position="359"/>
        <end position="386"/>
    </location>
</feature>
<keyword evidence="4" id="KW-0808">Transferase</keyword>
<dbReference type="NCBIfam" id="NF037961">
    <property type="entry name" value="RodA_shape"/>
    <property type="match status" value="1"/>
</dbReference>
<dbReference type="PANTHER" id="PTHR30474">
    <property type="entry name" value="CELL CYCLE PROTEIN"/>
    <property type="match status" value="1"/>
</dbReference>
<dbReference type="NCBIfam" id="TIGR02210">
    <property type="entry name" value="rodA_shape"/>
    <property type="match status" value="1"/>
</dbReference>
<dbReference type="InterPro" id="IPR011923">
    <property type="entry name" value="RodA/MrdB"/>
</dbReference>
<dbReference type="GO" id="GO:0051301">
    <property type="term" value="P:cell division"/>
    <property type="evidence" value="ECO:0007669"/>
    <property type="project" value="InterPro"/>
</dbReference>
<keyword evidence="3" id="KW-0328">Glycosyltransferase</keyword>
<dbReference type="OrthoDB" id="9768187at2"/>
<evidence type="ECO:0000256" key="6">
    <source>
        <dbReference type="ARBA" id="ARBA00022960"/>
    </source>
</evidence>
<evidence type="ECO:0000313" key="15">
    <source>
        <dbReference type="Proteomes" id="UP000192756"/>
    </source>
</evidence>
<evidence type="ECO:0000256" key="4">
    <source>
        <dbReference type="ARBA" id="ARBA00022679"/>
    </source>
</evidence>
<evidence type="ECO:0000256" key="2">
    <source>
        <dbReference type="ARBA" id="ARBA00022475"/>
    </source>
</evidence>